<evidence type="ECO:0000256" key="1">
    <source>
        <dbReference type="SAM" id="SignalP"/>
    </source>
</evidence>
<dbReference type="EMBL" id="BDGG01000001">
    <property type="protein sequence ID" value="GAU89441.1"/>
    <property type="molecule type" value="Genomic_DNA"/>
</dbReference>
<feature type="chain" id="PRO_5008897265" evidence="1">
    <location>
        <begin position="26"/>
        <end position="226"/>
    </location>
</feature>
<dbReference type="STRING" id="947166.A0A1D1UJ24"/>
<name>A0A1D1UJ24_RAMVA</name>
<keyword evidence="3" id="KW-1185">Reference proteome</keyword>
<proteinExistence type="predicted"/>
<feature type="signal peptide" evidence="1">
    <location>
        <begin position="1"/>
        <end position="25"/>
    </location>
</feature>
<dbReference type="AlphaFoldDB" id="A0A1D1UJ24"/>
<evidence type="ECO:0000313" key="2">
    <source>
        <dbReference type="EMBL" id="GAU89441.1"/>
    </source>
</evidence>
<gene>
    <name evidence="2" type="primary">RvY_01990-1</name>
    <name evidence="2" type="synonym">RvY_01990.1</name>
    <name evidence="2" type="ORF">RvY_01990</name>
</gene>
<organism evidence="2 3">
    <name type="scientific">Ramazzottius varieornatus</name>
    <name type="common">Water bear</name>
    <name type="synonym">Tardigrade</name>
    <dbReference type="NCBI Taxonomy" id="947166"/>
    <lineage>
        <taxon>Eukaryota</taxon>
        <taxon>Metazoa</taxon>
        <taxon>Ecdysozoa</taxon>
        <taxon>Tardigrada</taxon>
        <taxon>Eutardigrada</taxon>
        <taxon>Parachela</taxon>
        <taxon>Hypsibioidea</taxon>
        <taxon>Ramazzottiidae</taxon>
        <taxon>Ramazzottius</taxon>
    </lineage>
</organism>
<comment type="caution">
    <text evidence="2">The sequence shown here is derived from an EMBL/GenBank/DDBJ whole genome shotgun (WGS) entry which is preliminary data.</text>
</comment>
<protein>
    <submittedName>
        <fullName evidence="2">Uncharacterized protein</fullName>
    </submittedName>
</protein>
<dbReference type="Proteomes" id="UP000186922">
    <property type="component" value="Unassembled WGS sequence"/>
</dbReference>
<reference evidence="2 3" key="1">
    <citation type="journal article" date="2016" name="Nat. Commun.">
        <title>Extremotolerant tardigrade genome and improved radiotolerance of human cultured cells by tardigrade-unique protein.</title>
        <authorList>
            <person name="Hashimoto T."/>
            <person name="Horikawa D.D."/>
            <person name="Saito Y."/>
            <person name="Kuwahara H."/>
            <person name="Kozuka-Hata H."/>
            <person name="Shin-I T."/>
            <person name="Minakuchi Y."/>
            <person name="Ohishi K."/>
            <person name="Motoyama A."/>
            <person name="Aizu T."/>
            <person name="Enomoto A."/>
            <person name="Kondo K."/>
            <person name="Tanaka S."/>
            <person name="Hara Y."/>
            <person name="Koshikawa S."/>
            <person name="Sagara H."/>
            <person name="Miura T."/>
            <person name="Yokobori S."/>
            <person name="Miyagawa K."/>
            <person name="Suzuki Y."/>
            <person name="Kubo T."/>
            <person name="Oyama M."/>
            <person name="Kohara Y."/>
            <person name="Fujiyama A."/>
            <person name="Arakawa K."/>
            <person name="Katayama T."/>
            <person name="Toyoda A."/>
            <person name="Kunieda T."/>
        </authorList>
    </citation>
    <scope>NUCLEOTIDE SEQUENCE [LARGE SCALE GENOMIC DNA]</scope>
    <source>
        <strain evidence="2 3">YOKOZUNA-1</strain>
    </source>
</reference>
<accession>A0A1D1UJ24</accession>
<keyword evidence="1" id="KW-0732">Signal</keyword>
<sequence>MNAMHHLLAWLTFVICFILLPTAFAIQADICNCKNQQFLGLLDLATYTTCEKLAPEPKPRDVNYSIHATKKDAQHFIGTTCKATLQHIETYKSFWGATDTIPSSGPVDFSDTGCKRMAQTLSCNGNPMVRLPNSETYAFTRPPSREYSWMTTSKNSVWNCLVDLHTVLTQNGPKDPIISFLGELGADRNKGYASKNHMTVIWNAIDQSPKKKECEYQLVANGSGTM</sequence>
<evidence type="ECO:0000313" key="3">
    <source>
        <dbReference type="Proteomes" id="UP000186922"/>
    </source>
</evidence>